<dbReference type="Proteomes" id="UP001430953">
    <property type="component" value="Unassembled WGS sequence"/>
</dbReference>
<keyword evidence="2" id="KW-1185">Reference proteome</keyword>
<protein>
    <submittedName>
        <fullName evidence="1">Uncharacterized protein</fullName>
    </submittedName>
</protein>
<reference evidence="1 2" key="1">
    <citation type="submission" date="2023-03" db="EMBL/GenBank/DDBJ databases">
        <title>High recombination rates correlate with genetic variation in Cardiocondyla obscurior ants.</title>
        <authorList>
            <person name="Errbii M."/>
        </authorList>
    </citation>
    <scope>NUCLEOTIDE SEQUENCE [LARGE SCALE GENOMIC DNA]</scope>
    <source>
        <strain evidence="1">Alpha-2009</strain>
        <tissue evidence="1">Whole body</tissue>
    </source>
</reference>
<organism evidence="1 2">
    <name type="scientific">Cardiocondyla obscurior</name>
    <dbReference type="NCBI Taxonomy" id="286306"/>
    <lineage>
        <taxon>Eukaryota</taxon>
        <taxon>Metazoa</taxon>
        <taxon>Ecdysozoa</taxon>
        <taxon>Arthropoda</taxon>
        <taxon>Hexapoda</taxon>
        <taxon>Insecta</taxon>
        <taxon>Pterygota</taxon>
        <taxon>Neoptera</taxon>
        <taxon>Endopterygota</taxon>
        <taxon>Hymenoptera</taxon>
        <taxon>Apocrita</taxon>
        <taxon>Aculeata</taxon>
        <taxon>Formicoidea</taxon>
        <taxon>Formicidae</taxon>
        <taxon>Myrmicinae</taxon>
        <taxon>Cardiocondyla</taxon>
    </lineage>
</organism>
<dbReference type="AlphaFoldDB" id="A0AAW2FHW9"/>
<dbReference type="EMBL" id="JADYXP020000010">
    <property type="protein sequence ID" value="KAL0115551.1"/>
    <property type="molecule type" value="Genomic_DNA"/>
</dbReference>
<sequence length="102" mass="12240">MFDFKLKSKFKSFLGKGMRRGALCWDRKKRRNGFSRTVVHYSRRYVLPRDALSPSSLHVQVPLELEERIGWVLARRVGRILDFVHRHEILRKKYFVTNSIHN</sequence>
<proteinExistence type="predicted"/>
<name>A0AAW2FHW9_9HYME</name>
<gene>
    <name evidence="1" type="ORF">PUN28_010817</name>
</gene>
<evidence type="ECO:0000313" key="2">
    <source>
        <dbReference type="Proteomes" id="UP001430953"/>
    </source>
</evidence>
<comment type="caution">
    <text evidence="1">The sequence shown here is derived from an EMBL/GenBank/DDBJ whole genome shotgun (WGS) entry which is preliminary data.</text>
</comment>
<accession>A0AAW2FHW9</accession>
<evidence type="ECO:0000313" key="1">
    <source>
        <dbReference type="EMBL" id="KAL0115551.1"/>
    </source>
</evidence>